<dbReference type="PANTHER" id="PTHR10219:SF25">
    <property type="entry name" value="PLECKSTRIN HOMOLOGY DOMAIN-CONTAINING FAMILY A MEMBER 8"/>
    <property type="match status" value="1"/>
</dbReference>
<organism evidence="3 4">
    <name type="scientific">Strigamia maritima</name>
    <name type="common">European centipede</name>
    <name type="synonym">Geophilus maritimus</name>
    <dbReference type="NCBI Taxonomy" id="126957"/>
    <lineage>
        <taxon>Eukaryota</taxon>
        <taxon>Metazoa</taxon>
        <taxon>Ecdysozoa</taxon>
        <taxon>Arthropoda</taxon>
        <taxon>Myriapoda</taxon>
        <taxon>Chilopoda</taxon>
        <taxon>Pleurostigmophora</taxon>
        <taxon>Geophilomorpha</taxon>
        <taxon>Linotaeniidae</taxon>
        <taxon>Strigamia</taxon>
    </lineage>
</organism>
<dbReference type="Pfam" id="PF08718">
    <property type="entry name" value="GLTP"/>
    <property type="match status" value="1"/>
</dbReference>
<feature type="domain" description="Glycolipid transfer protein" evidence="2">
    <location>
        <begin position="32"/>
        <end position="174"/>
    </location>
</feature>
<dbReference type="OMA" id="EMHGAEW"/>
<dbReference type="PhylomeDB" id="T1JMA9"/>
<dbReference type="PANTHER" id="PTHR10219">
    <property type="entry name" value="GLYCOLIPID TRANSFER PROTEIN-RELATED"/>
    <property type="match status" value="1"/>
</dbReference>
<dbReference type="EnsemblMetazoa" id="SMAR014989-RA">
    <property type="protein sequence ID" value="SMAR014989-PA"/>
    <property type="gene ID" value="SMAR014989"/>
</dbReference>
<sequence>MSACNGDVIPQRRTFFGDPDERYPKITVEGNIETQQFLIASRLIVILFEKLGKAFTPVKYDVNGNIEKIKKVYDTNTSQNYWLNDMITNEVKNDVPQVTINALLWLKRALSFIQILLQSIIEDAEANTKTENLTPFCWNAYDRTLKPFHSWAVQKISFLCMRAMPGRREIFQILSMGQENVDDLVVTDMRNFVESLNSNLDVVNKLYQDYNLDSNQK</sequence>
<dbReference type="eggNOG" id="KOG3221">
    <property type="taxonomic scope" value="Eukaryota"/>
</dbReference>
<dbReference type="AlphaFoldDB" id="T1JMA9"/>
<protein>
    <recommendedName>
        <fullName evidence="2">Glycolipid transfer protein domain-containing protein</fullName>
    </recommendedName>
</protein>
<dbReference type="Gene3D" id="1.10.3520.10">
    <property type="entry name" value="Glycolipid transfer protein"/>
    <property type="match status" value="1"/>
</dbReference>
<evidence type="ECO:0000256" key="1">
    <source>
        <dbReference type="ARBA" id="ARBA00022448"/>
    </source>
</evidence>
<dbReference type="GO" id="GO:0016020">
    <property type="term" value="C:membrane"/>
    <property type="evidence" value="ECO:0007669"/>
    <property type="project" value="TreeGrafter"/>
</dbReference>
<dbReference type="Proteomes" id="UP000014500">
    <property type="component" value="Unassembled WGS sequence"/>
</dbReference>
<keyword evidence="4" id="KW-1185">Reference proteome</keyword>
<dbReference type="InterPro" id="IPR036497">
    <property type="entry name" value="GLTP_sf"/>
</dbReference>
<dbReference type="STRING" id="126957.T1JMA9"/>
<dbReference type="GO" id="GO:1902388">
    <property type="term" value="F:ceramide 1-phosphate transfer activity"/>
    <property type="evidence" value="ECO:0007669"/>
    <property type="project" value="TreeGrafter"/>
</dbReference>
<dbReference type="HOGENOM" id="CLU_079400_2_0_1"/>
<reference evidence="4" key="1">
    <citation type="submission" date="2011-05" db="EMBL/GenBank/DDBJ databases">
        <authorList>
            <person name="Richards S.R."/>
            <person name="Qu J."/>
            <person name="Jiang H."/>
            <person name="Jhangiani S.N."/>
            <person name="Agravi P."/>
            <person name="Goodspeed R."/>
            <person name="Gross S."/>
            <person name="Mandapat C."/>
            <person name="Jackson L."/>
            <person name="Mathew T."/>
            <person name="Pu L."/>
            <person name="Thornton R."/>
            <person name="Saada N."/>
            <person name="Wilczek-Boney K.B."/>
            <person name="Lee S."/>
            <person name="Kovar C."/>
            <person name="Wu Y."/>
            <person name="Scherer S.E."/>
            <person name="Worley K.C."/>
            <person name="Muzny D.M."/>
            <person name="Gibbs R."/>
        </authorList>
    </citation>
    <scope>NUCLEOTIDE SEQUENCE</scope>
    <source>
        <strain evidence="4">Brora</strain>
    </source>
</reference>
<reference evidence="3" key="2">
    <citation type="submission" date="2015-02" db="UniProtKB">
        <authorList>
            <consortium name="EnsemblMetazoa"/>
        </authorList>
    </citation>
    <scope>IDENTIFICATION</scope>
</reference>
<evidence type="ECO:0000313" key="4">
    <source>
        <dbReference type="Proteomes" id="UP000014500"/>
    </source>
</evidence>
<dbReference type="FunFam" id="1.10.3520.10:FF:000001">
    <property type="entry name" value="Pleckstrin domain-containing family A member 8"/>
    <property type="match status" value="1"/>
</dbReference>
<dbReference type="SUPFAM" id="SSF110004">
    <property type="entry name" value="Glycolipid transfer protein, GLTP"/>
    <property type="match status" value="1"/>
</dbReference>
<dbReference type="GO" id="GO:0005829">
    <property type="term" value="C:cytosol"/>
    <property type="evidence" value="ECO:0007669"/>
    <property type="project" value="TreeGrafter"/>
</dbReference>
<dbReference type="GO" id="GO:1902387">
    <property type="term" value="F:ceramide 1-phosphate binding"/>
    <property type="evidence" value="ECO:0007669"/>
    <property type="project" value="TreeGrafter"/>
</dbReference>
<dbReference type="InterPro" id="IPR014830">
    <property type="entry name" value="Glycolipid_transfer_prot_dom"/>
</dbReference>
<dbReference type="EMBL" id="JH431806">
    <property type="status" value="NOT_ANNOTATED_CDS"/>
    <property type="molecule type" value="Genomic_DNA"/>
</dbReference>
<name>T1JMA9_STRMM</name>
<keyword evidence="1" id="KW-0813">Transport</keyword>
<accession>T1JMA9</accession>
<evidence type="ECO:0000259" key="2">
    <source>
        <dbReference type="Pfam" id="PF08718"/>
    </source>
</evidence>
<proteinExistence type="predicted"/>
<evidence type="ECO:0000313" key="3">
    <source>
        <dbReference type="EnsemblMetazoa" id="SMAR014989-PA"/>
    </source>
</evidence>